<dbReference type="eggNOG" id="ENOG502QW0G">
    <property type="taxonomic scope" value="Eukaryota"/>
</dbReference>
<dbReference type="PANTHER" id="PTHR46910">
    <property type="entry name" value="TRANSCRIPTION FACTOR PDR1"/>
    <property type="match status" value="1"/>
</dbReference>
<dbReference type="InterPro" id="IPR050987">
    <property type="entry name" value="AtrR-like"/>
</dbReference>
<dbReference type="InterPro" id="IPR036864">
    <property type="entry name" value="Zn2-C6_fun-type_DNA-bd_sf"/>
</dbReference>
<feature type="region of interest" description="Disordered" evidence="3">
    <location>
        <begin position="76"/>
        <end position="97"/>
    </location>
</feature>
<dbReference type="CDD" id="cd12148">
    <property type="entry name" value="fungal_TF_MHR"/>
    <property type="match status" value="1"/>
</dbReference>
<keyword evidence="1" id="KW-0479">Metal-binding</keyword>
<dbReference type="GO" id="GO:0000981">
    <property type="term" value="F:DNA-binding transcription factor activity, RNA polymerase II-specific"/>
    <property type="evidence" value="ECO:0007669"/>
    <property type="project" value="InterPro"/>
</dbReference>
<gene>
    <name evidence="5" type="ORF">X797_011177</name>
</gene>
<organism evidence="5 6">
    <name type="scientific">Metarhizium robertsii</name>
    <dbReference type="NCBI Taxonomy" id="568076"/>
    <lineage>
        <taxon>Eukaryota</taxon>
        <taxon>Fungi</taxon>
        <taxon>Dikarya</taxon>
        <taxon>Ascomycota</taxon>
        <taxon>Pezizomycotina</taxon>
        <taxon>Sordariomycetes</taxon>
        <taxon>Hypocreomycetidae</taxon>
        <taxon>Hypocreales</taxon>
        <taxon>Clavicipitaceae</taxon>
        <taxon>Metarhizium</taxon>
    </lineage>
</organism>
<protein>
    <submittedName>
        <fullName evidence="5">Zn(2)-Cys(6) zinc finger domain protein</fullName>
    </submittedName>
</protein>
<evidence type="ECO:0000259" key="4">
    <source>
        <dbReference type="SMART" id="SM00906"/>
    </source>
</evidence>
<evidence type="ECO:0000313" key="6">
    <source>
        <dbReference type="Proteomes" id="UP000030151"/>
    </source>
</evidence>
<feature type="domain" description="Xylanolytic transcriptional activator regulatory" evidence="4">
    <location>
        <begin position="313"/>
        <end position="386"/>
    </location>
</feature>
<dbReference type="InterPro" id="IPR001138">
    <property type="entry name" value="Zn2Cys6_DnaBD"/>
</dbReference>
<dbReference type="OrthoDB" id="103819at2759"/>
<dbReference type="GO" id="GO:0008270">
    <property type="term" value="F:zinc ion binding"/>
    <property type="evidence" value="ECO:0007669"/>
    <property type="project" value="InterPro"/>
</dbReference>
<evidence type="ECO:0000256" key="2">
    <source>
        <dbReference type="ARBA" id="ARBA00023242"/>
    </source>
</evidence>
<dbReference type="GO" id="GO:0006351">
    <property type="term" value="P:DNA-templated transcription"/>
    <property type="evidence" value="ECO:0007669"/>
    <property type="project" value="InterPro"/>
</dbReference>
<dbReference type="Pfam" id="PF04082">
    <property type="entry name" value="Fungal_trans"/>
    <property type="match status" value="1"/>
</dbReference>
<dbReference type="AlphaFoldDB" id="A0A014MWL7"/>
<dbReference type="PANTHER" id="PTHR46910:SF5">
    <property type="entry name" value="ZN(II)2CYS6 TRANSCRIPTION FACTOR (EUROFUNG)"/>
    <property type="match status" value="1"/>
</dbReference>
<comment type="caution">
    <text evidence="5">The sequence shown here is derived from an EMBL/GenBank/DDBJ whole genome shotgun (WGS) entry which is preliminary data.</text>
</comment>
<dbReference type="GO" id="GO:0003677">
    <property type="term" value="F:DNA binding"/>
    <property type="evidence" value="ECO:0007669"/>
    <property type="project" value="InterPro"/>
</dbReference>
<reference evidence="5 6" key="1">
    <citation type="submission" date="2014-02" db="EMBL/GenBank/DDBJ databases">
        <title>The genome sequence of the entomopathogenic fungus Metarhizium robertsii ARSEF 2575.</title>
        <authorList>
            <person name="Giuliano Garisto Donzelli B."/>
            <person name="Roe B.A."/>
            <person name="Macmil S.L."/>
            <person name="Krasnoff S.B."/>
            <person name="Gibson D.M."/>
        </authorList>
    </citation>
    <scope>NUCLEOTIDE SEQUENCE [LARGE SCALE GENOMIC DNA]</scope>
    <source>
        <strain evidence="5 6">ARSEF 2575</strain>
    </source>
</reference>
<sequence length="654" mass="73457">MQFSTINRVRNEPTERHVRCDRSSPCSNCLASGIACQTPYNAVESRARADRISLLMERVDVLEKRLGEVENKRLAEAEDPQPRGADYRTTLESPMGGLRADVVPSMAEPTTGTSPYQGHSSFDDLSIQAAEFAKQATDKERHQDGPDVETTLDTLQLALRDTKSTPSTADYQFNGVQATSHGSIILPLPVNLIIAILQHIKKQHPVFLSSYAINDPALVEDLSRQVYFPTNSVTIGHITALHAVLYFLLREHITLSTALCKDYDLKPLLDKCEQNVNSGLETYDVFAVPSFENLLALTMGMIKAQEETKPLLCTTFISAAASQCQRLGYHREITYRNDQTGRREHMRRLFWTVYVFDKNMSLLQGHSSHMQDFEIDAKYPALSLVVGVRPWDESFIVAIKLARIQGQIYNNLYSTMAIKSSSPDREQHINTLQANMHEIDPSLVNHRQIFVLSRKHWDVMYYSTLTSLLRGSLMTGSVVRISTQCFHAARLCLQSHMQCFSGYLDSGFLEDKDYANWVLHCSSFSSFVVIFLHAVAGSRMDDVELLDDMVGILHKVQGSSKTSERLFQVCGTFATLARQLVEARNSCVGTYSRQQDSLQLDIGVHRSEAMAGETMQQVFDESMTSSLPQWESQDMSALLANWISGQPAGMDTFF</sequence>
<name>A0A014MWL7_9HYPO</name>
<evidence type="ECO:0000256" key="3">
    <source>
        <dbReference type="SAM" id="MobiDB-lite"/>
    </source>
</evidence>
<dbReference type="Pfam" id="PF00172">
    <property type="entry name" value="Zn_clus"/>
    <property type="match status" value="1"/>
</dbReference>
<dbReference type="Proteomes" id="UP000030151">
    <property type="component" value="Unassembled WGS sequence"/>
</dbReference>
<dbReference type="HOGENOM" id="CLU_009377_3_2_1"/>
<dbReference type="CDD" id="cd00067">
    <property type="entry name" value="GAL4"/>
    <property type="match status" value="1"/>
</dbReference>
<dbReference type="Gene3D" id="4.10.240.10">
    <property type="entry name" value="Zn(2)-C6 fungal-type DNA-binding domain"/>
    <property type="match status" value="1"/>
</dbReference>
<dbReference type="InterPro" id="IPR007219">
    <property type="entry name" value="XnlR_reg_dom"/>
</dbReference>
<keyword evidence="2" id="KW-0539">Nucleus</keyword>
<proteinExistence type="predicted"/>
<accession>A0A014MWL7</accession>
<dbReference type="SMART" id="SM00906">
    <property type="entry name" value="Fungal_trans"/>
    <property type="match status" value="1"/>
</dbReference>
<evidence type="ECO:0000313" key="5">
    <source>
        <dbReference type="EMBL" id="EXU95722.1"/>
    </source>
</evidence>
<dbReference type="EMBL" id="JELW01000067">
    <property type="protein sequence ID" value="EXU95722.1"/>
    <property type="molecule type" value="Genomic_DNA"/>
</dbReference>
<evidence type="ECO:0000256" key="1">
    <source>
        <dbReference type="ARBA" id="ARBA00022723"/>
    </source>
</evidence>